<feature type="compositionally biased region" description="Gly residues" evidence="11">
    <location>
        <begin position="675"/>
        <end position="701"/>
    </location>
</feature>
<evidence type="ECO:0000256" key="8">
    <source>
        <dbReference type="ARBA" id="ARBA00065122"/>
    </source>
</evidence>
<protein>
    <recommendedName>
        <fullName evidence="9">YEATS domain-containing protein 2</fullName>
    </recommendedName>
</protein>
<evidence type="ECO:0000256" key="4">
    <source>
        <dbReference type="ARBA" id="ARBA00022843"/>
    </source>
</evidence>
<evidence type="ECO:0000256" key="1">
    <source>
        <dbReference type="ARBA" id="ARBA00004123"/>
    </source>
</evidence>
<dbReference type="Gene3D" id="2.60.40.1970">
    <property type="entry name" value="YEATS domain"/>
    <property type="match status" value="1"/>
</dbReference>
<dbReference type="GO" id="GO:0051726">
    <property type="term" value="P:regulation of cell cycle"/>
    <property type="evidence" value="ECO:0007669"/>
    <property type="project" value="UniProtKB-ARBA"/>
</dbReference>
<dbReference type="InterPro" id="IPR055129">
    <property type="entry name" value="YEATS_dom"/>
</dbReference>
<feature type="region of interest" description="Disordered" evidence="11">
    <location>
        <begin position="404"/>
        <end position="425"/>
    </location>
</feature>
<feature type="region of interest" description="Disordered" evidence="11">
    <location>
        <begin position="671"/>
        <end position="711"/>
    </location>
</feature>
<gene>
    <name evidence="13" type="ORF">HJG60_020445</name>
</gene>
<feature type="compositionally biased region" description="Polar residues" evidence="11">
    <location>
        <begin position="58"/>
        <end position="87"/>
    </location>
</feature>
<name>A0A834B522_9CHIR</name>
<evidence type="ECO:0000313" key="13">
    <source>
        <dbReference type="EMBL" id="KAF6122684.1"/>
    </source>
</evidence>
<comment type="caution">
    <text evidence="13">The sequence shown here is derived from an EMBL/GenBank/DDBJ whole genome shotgun (WGS) entry which is preliminary data.</text>
</comment>
<feature type="domain" description="YEATS" evidence="12">
    <location>
        <begin position="140"/>
        <end position="285"/>
    </location>
</feature>
<reference evidence="13 14" key="1">
    <citation type="journal article" date="2020" name="Nature">
        <title>Six reference-quality genomes reveal evolution of bat adaptations.</title>
        <authorList>
            <person name="Jebb D."/>
            <person name="Huang Z."/>
            <person name="Pippel M."/>
            <person name="Hughes G.M."/>
            <person name="Lavrichenko K."/>
            <person name="Devanna P."/>
            <person name="Winkler S."/>
            <person name="Jermiin L.S."/>
            <person name="Skirmuntt E.C."/>
            <person name="Katzourakis A."/>
            <person name="Burkitt-Gray L."/>
            <person name="Ray D.A."/>
            <person name="Sullivan K.A.M."/>
            <person name="Roscito J.G."/>
            <person name="Kirilenko B.M."/>
            <person name="Davalos L.M."/>
            <person name="Corthals A.P."/>
            <person name="Power M.L."/>
            <person name="Jones G."/>
            <person name="Ransome R.D."/>
            <person name="Dechmann D.K.N."/>
            <person name="Locatelli A.G."/>
            <person name="Puechmaille S.J."/>
            <person name="Fedrigo O."/>
            <person name="Jarvis E.D."/>
            <person name="Hiller M."/>
            <person name="Vernes S.C."/>
            <person name="Myers E.W."/>
            <person name="Teeling E.C."/>
        </authorList>
    </citation>
    <scope>NUCLEOTIDE SEQUENCE [LARGE SCALE GENOMIC DNA]</scope>
    <source>
        <strain evidence="13">Bat1K_MPI-CBG_1</strain>
    </source>
</reference>
<feature type="compositionally biased region" description="Polar residues" evidence="11">
    <location>
        <begin position="453"/>
        <end position="474"/>
    </location>
</feature>
<dbReference type="Pfam" id="PF22951">
    <property type="entry name" value="3HBD"/>
    <property type="match status" value="1"/>
</dbReference>
<evidence type="ECO:0000256" key="9">
    <source>
        <dbReference type="ARBA" id="ARBA00068329"/>
    </source>
</evidence>
<organism evidence="13 14">
    <name type="scientific">Phyllostomus discolor</name>
    <name type="common">pale spear-nosed bat</name>
    <dbReference type="NCBI Taxonomy" id="89673"/>
    <lineage>
        <taxon>Eukaryota</taxon>
        <taxon>Metazoa</taxon>
        <taxon>Chordata</taxon>
        <taxon>Craniata</taxon>
        <taxon>Vertebrata</taxon>
        <taxon>Euteleostomi</taxon>
        <taxon>Mammalia</taxon>
        <taxon>Eutheria</taxon>
        <taxon>Laurasiatheria</taxon>
        <taxon>Chiroptera</taxon>
        <taxon>Yangochiroptera</taxon>
        <taxon>Phyllostomidae</taxon>
        <taxon>Phyllostominae</taxon>
        <taxon>Phyllostomus</taxon>
    </lineage>
</organism>
<feature type="region of interest" description="Disordered" evidence="11">
    <location>
        <begin position="275"/>
        <end position="332"/>
    </location>
</feature>
<dbReference type="PROSITE" id="PS51037">
    <property type="entry name" value="YEATS"/>
    <property type="match status" value="1"/>
</dbReference>
<evidence type="ECO:0000256" key="2">
    <source>
        <dbReference type="ARBA" id="ARBA00022499"/>
    </source>
</evidence>
<dbReference type="InterPro" id="IPR005033">
    <property type="entry name" value="YEATS"/>
</dbReference>
<evidence type="ECO:0000259" key="12">
    <source>
        <dbReference type="PROSITE" id="PS51037"/>
    </source>
</evidence>
<dbReference type="InterPro" id="IPR038704">
    <property type="entry name" value="YEAST_sf"/>
</dbReference>
<sequence length="1291" mass="136302">MSSCLESSGRSKKLTLTMKMYLWPFQISGTKQLRVQGSKTCDTMVFNHPAIKKFLESPSRSSSPANQRSETPSANHSESDSLSQHNDFLSDKDNNSNMDIEERLSNNMEQKPSRNTGRDPSSVSGSHKTEQRNADLTGDETSRLFVKKTIVVGNVSKYIPPDKREENDQSTHKWMVYVRGSRREPSINHFVKKVWFFLHPSYKPNDLVEVREPPFHLTRRGWGEFPVRVQVHFKDSQNKRIDIIHNLKLDRTYTGLQTLGAETVVDVELHRHSLGEDSVYPPSSESDVSDAPPSLPLTIPAPVKASSPIKQSHEPAPDTSVEKGFPASTETERHTTFYSLPSSLERTPTKVTTSQKVMFCSHGNSAFQPIASSCKIVPPNQAPNPESPGKSFQPITMSCKIVSGSPISTPSPSPLPRTPTSTPVHVKQGTASSVISNPYVIMDKPGQVLGATAPTTGSPTNKLSTASQASQETGSPIPKIHGSSFVTSTVKQEDSLFASMPPLCPIGSHPKVQSPKPITGGLGAFTKVVGVPVGSALPSTVKQAVAISGGQILVAKASSSVAKAVGPKQVVTQGVAKAIVSGGGGTIVAQPVQTLTKAQVTAAGPQKSGPQGSVMATLQLPATNLANLANLPPGTKLYLTTNSKNPSGKGKLLLIPQGAILRATNNANLQSGSAASGGGAGAGGAGGGSGGGSSAGGGAAGGTQSPAGPGGIAQHLTYTSYILKQTPQGTFLVGQPSPQTSGKQLTTGSVVQGTLGVSTSSAQGQQTLKVISGQKTTLFTQAAPGGQASLMKISDGTLKSVPATSQLSKPGTTMLRVAGGVITAATSPAVALSANGPAQPSEGTAPSSSSTIGSIMKTSAQQPVCVSQATMGTCKAAAPSVIGATSLVSTPNPISGKATVSGLLKIHSSQSSPQQAVLTIPSQLKPLSVNASGGVQTILMPVNKVVQSFSASKSPPVLPVAAPAPVVSSSAPAPVTKVKTEPETPGPSCLSQEGQTAVKTEESSELGNYVIKIDHLETIQQLLTAVVKKIPLITAKSEDASCFSAKSLEQYYGWNIGKRRAAEWQRAMTMRKVLQEILEKNPRFHHLAPLKTKHIAHWCRCHGYTPPDPESLRSDGDSIEDVLTQIDSEPECLSSLSSADSLCRKLEDLQQFQKKEPENEEEVDVLNLSEPAQTNVKKEQEEKQEEMKLYLPPTPGSEFIGDITQKIGITLQPVALHKNVYASVVEDMILKATEQLVSDILRQALAVGYQAAPHNRIPKEITVSNIHQAICNIPFLDFLTNKHMGILNEDQ</sequence>
<evidence type="ECO:0000256" key="6">
    <source>
        <dbReference type="ARBA" id="ARBA00023242"/>
    </source>
</evidence>
<dbReference type="FunFam" id="2.60.40.1970:FF:000001">
    <property type="entry name" value="YEATS domain containing 2"/>
    <property type="match status" value="1"/>
</dbReference>
<dbReference type="GO" id="GO:0005634">
    <property type="term" value="C:nucleus"/>
    <property type="evidence" value="ECO:0007669"/>
    <property type="project" value="UniProtKB-SubCell"/>
</dbReference>
<comment type="subunit">
    <text evidence="8">Component of the ADA2A-containing complex (ATAC), composed of KAT14, KAT2A, TADA2L, TADA3L, ZZ3, MBIP, WDR5, YEATS2, SGF29 and DR1.</text>
</comment>
<comment type="function">
    <text evidence="7">Chromatin reader component of the ATAC complex, a complex with histone acetyltransferase activity on histones H3 and H4. YEATS2 specifically recognizes and binds histone H3 crotonylated at 'Lys-27' (H3K27cr). Crotonylation marks active promoters and enhancers and confers resistance to transcriptional repressors.</text>
</comment>
<evidence type="ECO:0000313" key="14">
    <source>
        <dbReference type="Proteomes" id="UP000664940"/>
    </source>
</evidence>
<feature type="region of interest" description="Disordered" evidence="11">
    <location>
        <begin position="55"/>
        <end position="140"/>
    </location>
</feature>
<feature type="region of interest" description="Disordered" evidence="11">
    <location>
        <begin position="452"/>
        <end position="482"/>
    </location>
</feature>
<dbReference type="InterPro" id="IPR055127">
    <property type="entry name" value="YEATS2_3HBD"/>
</dbReference>
<dbReference type="Pfam" id="PF03366">
    <property type="entry name" value="YEATS"/>
    <property type="match status" value="1"/>
</dbReference>
<evidence type="ECO:0000256" key="11">
    <source>
        <dbReference type="SAM" id="MobiDB-lite"/>
    </source>
</evidence>
<dbReference type="GO" id="GO:0006355">
    <property type="term" value="P:regulation of DNA-templated transcription"/>
    <property type="evidence" value="ECO:0007669"/>
    <property type="project" value="InterPro"/>
</dbReference>
<evidence type="ECO:0000256" key="5">
    <source>
        <dbReference type="ARBA" id="ARBA00023054"/>
    </source>
</evidence>
<keyword evidence="4" id="KW-0832">Ubl conjugation</keyword>
<keyword evidence="2" id="KW-1017">Isopeptide bond</keyword>
<proteinExistence type="predicted"/>
<evidence type="ECO:0000256" key="7">
    <source>
        <dbReference type="ARBA" id="ARBA00060245"/>
    </source>
</evidence>
<keyword evidence="5" id="KW-0175">Coiled coil</keyword>
<keyword evidence="6 10" id="KW-0539">Nucleus</keyword>
<comment type="subcellular location">
    <subcellularLocation>
        <location evidence="1 10">Nucleus</location>
    </subcellularLocation>
</comment>
<accession>A0A834B522</accession>
<dbReference type="Proteomes" id="UP000664940">
    <property type="component" value="Unassembled WGS sequence"/>
</dbReference>
<feature type="compositionally biased region" description="Polar residues" evidence="11">
    <location>
        <begin position="105"/>
        <end position="126"/>
    </location>
</feature>
<feature type="compositionally biased region" description="Polar residues" evidence="11">
    <location>
        <begin position="836"/>
        <end position="852"/>
    </location>
</feature>
<dbReference type="GO" id="GO:0051302">
    <property type="term" value="P:regulation of cell division"/>
    <property type="evidence" value="ECO:0007669"/>
    <property type="project" value="UniProtKB-ARBA"/>
</dbReference>
<feature type="region of interest" description="Disordered" evidence="11">
    <location>
        <begin position="976"/>
        <end position="995"/>
    </location>
</feature>
<evidence type="ECO:0000256" key="10">
    <source>
        <dbReference type="PROSITE-ProRule" id="PRU00376"/>
    </source>
</evidence>
<keyword evidence="3" id="KW-0597">Phosphoprotein</keyword>
<evidence type="ECO:0000256" key="3">
    <source>
        <dbReference type="ARBA" id="ARBA00022553"/>
    </source>
</evidence>
<feature type="region of interest" description="Disordered" evidence="11">
    <location>
        <begin position="833"/>
        <end position="852"/>
    </location>
</feature>
<feature type="compositionally biased region" description="Basic and acidic residues" evidence="11">
    <location>
        <begin position="88"/>
        <end position="104"/>
    </location>
</feature>
<dbReference type="CDD" id="cd16907">
    <property type="entry name" value="YEATS_YEATS2_like"/>
    <property type="match status" value="1"/>
</dbReference>
<dbReference type="EMBL" id="JABVXQ010000003">
    <property type="protein sequence ID" value="KAF6122684.1"/>
    <property type="molecule type" value="Genomic_DNA"/>
</dbReference>
<dbReference type="PANTHER" id="PTHR23195">
    <property type="entry name" value="YEATS DOMAIN"/>
    <property type="match status" value="1"/>
</dbReference>
<dbReference type="GO" id="GO:0140672">
    <property type="term" value="C:ATAC complex"/>
    <property type="evidence" value="ECO:0007669"/>
    <property type="project" value="UniProtKB-ARBA"/>
</dbReference>